<dbReference type="Proteomes" id="UP001500604">
    <property type="component" value="Unassembled WGS sequence"/>
</dbReference>
<sequence length="276" mass="30570">MTEPFTSLKKQFTHLVAGIIVCLSIPAISQANTAPHAHHNHQHPVITCNQLMELLFLDDLWPQIVAERDLEAMGDFYDEYSILAEFPYDESRNLVGVETIAAMFENGPFSLPGELSLTTLPVARVAFQDTGLIIKQWTMVNSAGSFQGIAVKLLNYTDHWNRLIDLEAGGLVNLADFASTDQPMDNTAFDHLADHLLSAVEGAKVINLDNQDETVTYPDSELTVTTLAAIPNQNHGLLIAKVSDTDHEYLTFNALEKTENGWQVVIQARTTLTTHK</sequence>
<name>A0ABP8V5I9_9GAMM</name>
<proteinExistence type="predicted"/>
<organism evidence="1 2">
    <name type="scientific">Kistimonas scapharcae</name>
    <dbReference type="NCBI Taxonomy" id="1036133"/>
    <lineage>
        <taxon>Bacteria</taxon>
        <taxon>Pseudomonadati</taxon>
        <taxon>Pseudomonadota</taxon>
        <taxon>Gammaproteobacteria</taxon>
        <taxon>Oceanospirillales</taxon>
        <taxon>Endozoicomonadaceae</taxon>
        <taxon>Kistimonas</taxon>
    </lineage>
</organism>
<gene>
    <name evidence="1" type="ORF">GCM10023116_33440</name>
</gene>
<dbReference type="EMBL" id="BAABFL010000435">
    <property type="protein sequence ID" value="GAA4651061.1"/>
    <property type="molecule type" value="Genomic_DNA"/>
</dbReference>
<accession>A0ABP8V5I9</accession>
<comment type="caution">
    <text evidence="1">The sequence shown here is derived from an EMBL/GenBank/DDBJ whole genome shotgun (WGS) entry which is preliminary data.</text>
</comment>
<evidence type="ECO:0000313" key="2">
    <source>
        <dbReference type="Proteomes" id="UP001500604"/>
    </source>
</evidence>
<evidence type="ECO:0000313" key="1">
    <source>
        <dbReference type="EMBL" id="GAA4651061.1"/>
    </source>
</evidence>
<dbReference type="RefSeq" id="WP_345197365.1">
    <property type="nucleotide sequence ID" value="NZ_BAABFL010000435.1"/>
</dbReference>
<evidence type="ECO:0008006" key="3">
    <source>
        <dbReference type="Google" id="ProtNLM"/>
    </source>
</evidence>
<keyword evidence="2" id="KW-1185">Reference proteome</keyword>
<reference evidence="2" key="1">
    <citation type="journal article" date="2019" name="Int. J. Syst. Evol. Microbiol.">
        <title>The Global Catalogue of Microorganisms (GCM) 10K type strain sequencing project: providing services to taxonomists for standard genome sequencing and annotation.</title>
        <authorList>
            <consortium name="The Broad Institute Genomics Platform"/>
            <consortium name="The Broad Institute Genome Sequencing Center for Infectious Disease"/>
            <person name="Wu L."/>
            <person name="Ma J."/>
        </authorList>
    </citation>
    <scope>NUCLEOTIDE SEQUENCE [LARGE SCALE GENOMIC DNA]</scope>
    <source>
        <strain evidence="2">JCM 17805</strain>
    </source>
</reference>
<protein>
    <recommendedName>
        <fullName evidence="3">SnoaL-like domain-containing protein</fullName>
    </recommendedName>
</protein>